<accession>A0ABW3B869</accession>
<dbReference type="InterPro" id="IPR017850">
    <property type="entry name" value="Alkaline_phosphatase_core_sf"/>
</dbReference>
<sequence length="497" mass="55350">MSAFYKITLLCLCITFLSSCKSDSKSKPVPSQDSVSALSKTTNKPNIIYILADDLGYGDLSVYGQQKFNTPNIDKLAQNGMLFRQHYSGSTVCAPSRSALMTGMHTGHTVVRGNKEVQPEGQHPIPDATYTIAEALQKEGYTTGAFGKWGLGYPGSEGDPTKQGFDTFFGYNCQRLGHNYYPRHLWSNLDSIVLPGNQDFGKEVYAPELIHEKTLEFIESHKKGPFFLYVPSIIPHAELVAPEAFMKKHRGKYPPEKEYIGYDEGENYRLGPYESQKETHAAFAAMVDLLDEQVGEIVAKVTELGIAQNTIIIFTSDNGPHEEGGADPEYFNSNAGLKGVKRDLYEGGIRVPMIASWPGTIPKASETDHISAFWDVFPTFMELSKGLVPEGLDGISFLPTLTGNPEGQKNHEYLYWEFHERGGRQAIRKGDFKAVKYNVFEGNSKIELYDLSKDSSEANNIADEHPTIVAEMEELMQVARTPSPIFRFGQETYLANE</sequence>
<dbReference type="Proteomes" id="UP001597012">
    <property type="component" value="Unassembled WGS sequence"/>
</dbReference>
<dbReference type="InterPro" id="IPR052701">
    <property type="entry name" value="GAG_Ulvan_Degrading_Sulfatases"/>
</dbReference>
<dbReference type="RefSeq" id="WP_379936359.1">
    <property type="nucleotide sequence ID" value="NZ_JBHTHY010000024.1"/>
</dbReference>
<comment type="caution">
    <text evidence="2">The sequence shown here is derived from an EMBL/GenBank/DDBJ whole genome shotgun (WGS) entry which is preliminary data.</text>
</comment>
<dbReference type="InterPro" id="IPR000917">
    <property type="entry name" value="Sulfatase_N"/>
</dbReference>
<evidence type="ECO:0000313" key="2">
    <source>
        <dbReference type="EMBL" id="MFD0799388.1"/>
    </source>
</evidence>
<dbReference type="Pfam" id="PF00884">
    <property type="entry name" value="Sulfatase"/>
    <property type="match status" value="1"/>
</dbReference>
<dbReference type="PANTHER" id="PTHR43751">
    <property type="entry name" value="SULFATASE"/>
    <property type="match status" value="1"/>
</dbReference>
<dbReference type="Gene3D" id="3.30.1120.10">
    <property type="match status" value="1"/>
</dbReference>
<evidence type="ECO:0000313" key="3">
    <source>
        <dbReference type="Proteomes" id="UP001597012"/>
    </source>
</evidence>
<name>A0ABW3B869_9FLAO</name>
<protein>
    <submittedName>
        <fullName evidence="2">Arylsulfatase</fullName>
    </submittedName>
</protein>
<keyword evidence="3" id="KW-1185">Reference proteome</keyword>
<gene>
    <name evidence="2" type="ORF">ACFQZJ_18090</name>
</gene>
<organism evidence="2 3">
    <name type="scientific">Maribacter chungangensis</name>
    <dbReference type="NCBI Taxonomy" id="1069117"/>
    <lineage>
        <taxon>Bacteria</taxon>
        <taxon>Pseudomonadati</taxon>
        <taxon>Bacteroidota</taxon>
        <taxon>Flavobacteriia</taxon>
        <taxon>Flavobacteriales</taxon>
        <taxon>Flavobacteriaceae</taxon>
        <taxon>Maribacter</taxon>
    </lineage>
</organism>
<dbReference type="EMBL" id="JBHTHY010000024">
    <property type="protein sequence ID" value="MFD0799388.1"/>
    <property type="molecule type" value="Genomic_DNA"/>
</dbReference>
<proteinExistence type="predicted"/>
<dbReference type="PANTHER" id="PTHR43751:SF3">
    <property type="entry name" value="SULFATASE N-TERMINAL DOMAIN-CONTAINING PROTEIN"/>
    <property type="match status" value="1"/>
</dbReference>
<feature type="domain" description="Sulfatase N-terminal" evidence="1">
    <location>
        <begin position="45"/>
        <end position="384"/>
    </location>
</feature>
<reference evidence="3" key="1">
    <citation type="journal article" date="2019" name="Int. J. Syst. Evol. Microbiol.">
        <title>The Global Catalogue of Microorganisms (GCM) 10K type strain sequencing project: providing services to taxonomists for standard genome sequencing and annotation.</title>
        <authorList>
            <consortium name="The Broad Institute Genomics Platform"/>
            <consortium name="The Broad Institute Genome Sequencing Center for Infectious Disease"/>
            <person name="Wu L."/>
            <person name="Ma J."/>
        </authorList>
    </citation>
    <scope>NUCLEOTIDE SEQUENCE [LARGE SCALE GENOMIC DNA]</scope>
    <source>
        <strain evidence="3">CCUG 61948</strain>
    </source>
</reference>
<dbReference type="SUPFAM" id="SSF53649">
    <property type="entry name" value="Alkaline phosphatase-like"/>
    <property type="match status" value="1"/>
</dbReference>
<dbReference type="PROSITE" id="PS51257">
    <property type="entry name" value="PROKAR_LIPOPROTEIN"/>
    <property type="match status" value="1"/>
</dbReference>
<evidence type="ECO:0000259" key="1">
    <source>
        <dbReference type="Pfam" id="PF00884"/>
    </source>
</evidence>
<dbReference type="Gene3D" id="3.40.720.10">
    <property type="entry name" value="Alkaline Phosphatase, subunit A"/>
    <property type="match status" value="1"/>
</dbReference>
<dbReference type="CDD" id="cd16145">
    <property type="entry name" value="ARS_like"/>
    <property type="match status" value="1"/>
</dbReference>